<gene>
    <name evidence="1" type="ORF">PACLA_8A080944</name>
</gene>
<name>A0A7D9ITY3_PARCT</name>
<evidence type="ECO:0000313" key="1">
    <source>
        <dbReference type="EMBL" id="CAB4016338.1"/>
    </source>
</evidence>
<dbReference type="AlphaFoldDB" id="A0A7D9ITY3"/>
<organism evidence="1 2">
    <name type="scientific">Paramuricea clavata</name>
    <name type="common">Red gorgonian</name>
    <name type="synonym">Violescent sea-whip</name>
    <dbReference type="NCBI Taxonomy" id="317549"/>
    <lineage>
        <taxon>Eukaryota</taxon>
        <taxon>Metazoa</taxon>
        <taxon>Cnidaria</taxon>
        <taxon>Anthozoa</taxon>
        <taxon>Octocorallia</taxon>
        <taxon>Malacalcyonacea</taxon>
        <taxon>Plexauridae</taxon>
        <taxon>Paramuricea</taxon>
    </lineage>
</organism>
<comment type="caution">
    <text evidence="1">The sequence shown here is derived from an EMBL/GenBank/DDBJ whole genome shotgun (WGS) entry which is preliminary data.</text>
</comment>
<keyword evidence="2" id="KW-1185">Reference proteome</keyword>
<dbReference type="EMBL" id="CACRXK020009076">
    <property type="protein sequence ID" value="CAB4016338.1"/>
    <property type="molecule type" value="Genomic_DNA"/>
</dbReference>
<reference evidence="1" key="1">
    <citation type="submission" date="2020-04" db="EMBL/GenBank/DDBJ databases">
        <authorList>
            <person name="Alioto T."/>
            <person name="Alioto T."/>
            <person name="Gomez Garrido J."/>
        </authorList>
    </citation>
    <scope>NUCLEOTIDE SEQUENCE</scope>
    <source>
        <strain evidence="1">A484AB</strain>
    </source>
</reference>
<protein>
    <submittedName>
        <fullName evidence="1">Uncharacterized protein</fullName>
    </submittedName>
</protein>
<dbReference type="Proteomes" id="UP001152795">
    <property type="component" value="Unassembled WGS sequence"/>
</dbReference>
<accession>A0A7D9ITY3</accession>
<proteinExistence type="predicted"/>
<sequence>MYLEAFLANGYDDFKQLTEMSDEEQQDVVADVNMTMKGCVCRFISDVAVTKSAMKNPPALTVKDSNRAVIQDKQSSNSTAPDYYFSGQWIHRWRQVSKRKEHENSFNDLNSTDSQNGNSMNVNKAQLLDANSILKKVWKANESKFYDSEISVYANMFKVVSEKYGRVEATAILLRRRFLLKDMDEAE</sequence>
<evidence type="ECO:0000313" key="2">
    <source>
        <dbReference type="Proteomes" id="UP001152795"/>
    </source>
</evidence>